<accession>A0A4Y2NDB2</accession>
<evidence type="ECO:0000256" key="1">
    <source>
        <dbReference type="SAM" id="MobiDB-lite"/>
    </source>
</evidence>
<evidence type="ECO:0000313" key="2">
    <source>
        <dbReference type="EMBL" id="GBN36933.1"/>
    </source>
</evidence>
<dbReference type="Proteomes" id="UP000499080">
    <property type="component" value="Unassembled WGS sequence"/>
</dbReference>
<proteinExistence type="predicted"/>
<sequence length="90" mass="10177">MDDTNSTVILFPHNIVSMVKNQDQDNLKESEEEDVTDSVSHADVTSTLQMPLHCLEQHAATTPTDMIFMQVWHNLASSSRFNSLSQKEDN</sequence>
<gene>
    <name evidence="2" type="ORF">AVEN_16649_1</name>
</gene>
<dbReference type="EMBL" id="BGPR01208872">
    <property type="protein sequence ID" value="GBN36933.1"/>
    <property type="molecule type" value="Genomic_DNA"/>
</dbReference>
<comment type="caution">
    <text evidence="2">The sequence shown here is derived from an EMBL/GenBank/DDBJ whole genome shotgun (WGS) entry which is preliminary data.</text>
</comment>
<dbReference type="AlphaFoldDB" id="A0A4Y2NDB2"/>
<evidence type="ECO:0000313" key="3">
    <source>
        <dbReference type="Proteomes" id="UP000499080"/>
    </source>
</evidence>
<protein>
    <submittedName>
        <fullName evidence="2">Uncharacterized protein</fullName>
    </submittedName>
</protein>
<keyword evidence="3" id="KW-1185">Reference proteome</keyword>
<feature type="region of interest" description="Disordered" evidence="1">
    <location>
        <begin position="21"/>
        <end position="41"/>
    </location>
</feature>
<reference evidence="2 3" key="1">
    <citation type="journal article" date="2019" name="Sci. Rep.">
        <title>Orb-weaving spider Araneus ventricosus genome elucidates the spidroin gene catalogue.</title>
        <authorList>
            <person name="Kono N."/>
            <person name="Nakamura H."/>
            <person name="Ohtoshi R."/>
            <person name="Moran D.A.P."/>
            <person name="Shinohara A."/>
            <person name="Yoshida Y."/>
            <person name="Fujiwara M."/>
            <person name="Mori M."/>
            <person name="Tomita M."/>
            <person name="Arakawa K."/>
        </authorList>
    </citation>
    <scope>NUCLEOTIDE SEQUENCE [LARGE SCALE GENOMIC DNA]</scope>
</reference>
<organism evidence="2 3">
    <name type="scientific">Araneus ventricosus</name>
    <name type="common">Orbweaver spider</name>
    <name type="synonym">Epeira ventricosa</name>
    <dbReference type="NCBI Taxonomy" id="182803"/>
    <lineage>
        <taxon>Eukaryota</taxon>
        <taxon>Metazoa</taxon>
        <taxon>Ecdysozoa</taxon>
        <taxon>Arthropoda</taxon>
        <taxon>Chelicerata</taxon>
        <taxon>Arachnida</taxon>
        <taxon>Araneae</taxon>
        <taxon>Araneomorphae</taxon>
        <taxon>Entelegynae</taxon>
        <taxon>Araneoidea</taxon>
        <taxon>Araneidae</taxon>
        <taxon>Araneus</taxon>
    </lineage>
</organism>
<name>A0A4Y2NDB2_ARAVE</name>